<keyword evidence="3" id="KW-0804">Transcription</keyword>
<sequence length="463" mass="49422">MFSTTAGSKGNNPLPPPPPRSRSGRPPRHPSSSTNEVAPRRRERDQHHIPISNVIRVMRQILPASAKITDDAKETIQECISKFIAHISEEANKIRTEELRKVVTADDIVAAMSKKGFEYYADVLSTYLYRYREAEGKDDFTRVLRMRLSRPIVVGPDAGKVPPPVMADPYFYPHHGVSIGGGGGGHGQYVNQGYAPGTGGGHDGYGMAVIGGGDEFVNHVYGNTIDSTMMNFDAGSSSYGSTVNSTMMNFDAGSSSYGSTVNSTMMNFHVGSSCNNIGGGCNEYDGHWYGETGIGGGHSEYAGQGYDSTINPMMNPNFVGSYNNNDFGGGRGIYDDHRYGVSNIGGNADHGYGMVVISGGHGESVNQRYGDGVAGIGGASGQYADRGYGVDIGGGGGVGEIVDQGYASTINNTMMNDFSVLESSSYNYIDNNVLLEYNDVFDGLLAPNSTQNVESIDVLQVMK</sequence>
<proteinExistence type="inferred from homology"/>
<accession>A0A803MWM0</accession>
<feature type="compositionally biased region" description="Basic and acidic residues" evidence="4">
    <location>
        <begin position="38"/>
        <end position="48"/>
    </location>
</feature>
<dbReference type="Pfam" id="PF00808">
    <property type="entry name" value="CBFD_NFYB_HMF"/>
    <property type="match status" value="1"/>
</dbReference>
<keyword evidence="7" id="KW-1185">Reference proteome</keyword>
<dbReference type="PANTHER" id="PTHR11064:SF196">
    <property type="entry name" value="NUCLEAR TRANSCRIPTION FACTOR Y SUBUNIT B-6"/>
    <property type="match status" value="1"/>
</dbReference>
<dbReference type="SUPFAM" id="SSF47113">
    <property type="entry name" value="Histone-fold"/>
    <property type="match status" value="1"/>
</dbReference>
<name>A0A803MWM0_CHEQI</name>
<dbReference type="Gramene" id="AUR62036460-RA">
    <property type="protein sequence ID" value="AUR62036460-RA:cds"/>
    <property type="gene ID" value="AUR62036460"/>
</dbReference>
<evidence type="ECO:0000313" key="7">
    <source>
        <dbReference type="Proteomes" id="UP000596660"/>
    </source>
</evidence>
<feature type="region of interest" description="Disordered" evidence="4">
    <location>
        <begin position="1"/>
        <end position="49"/>
    </location>
</feature>
<dbReference type="Gene3D" id="1.10.20.10">
    <property type="entry name" value="Histone, subunit A"/>
    <property type="match status" value="1"/>
</dbReference>
<feature type="domain" description="Transcription factor CBF/NF-Y/archaeal histone" evidence="5">
    <location>
        <begin position="49"/>
        <end position="112"/>
    </location>
</feature>
<dbReference type="GO" id="GO:0001228">
    <property type="term" value="F:DNA-binding transcription activator activity, RNA polymerase II-specific"/>
    <property type="evidence" value="ECO:0007669"/>
    <property type="project" value="InterPro"/>
</dbReference>
<comment type="similarity">
    <text evidence="1">Belongs to the NFYB/HAP3 subunit family.</text>
</comment>
<dbReference type="InterPro" id="IPR027113">
    <property type="entry name" value="Transc_fact_NFYB/HAP3"/>
</dbReference>
<dbReference type="GO" id="GO:0000978">
    <property type="term" value="F:RNA polymerase II cis-regulatory region sequence-specific DNA binding"/>
    <property type="evidence" value="ECO:0007669"/>
    <property type="project" value="TreeGrafter"/>
</dbReference>
<evidence type="ECO:0000256" key="1">
    <source>
        <dbReference type="ARBA" id="ARBA00009053"/>
    </source>
</evidence>
<dbReference type="AlphaFoldDB" id="A0A803MWM0"/>
<evidence type="ECO:0000259" key="5">
    <source>
        <dbReference type="Pfam" id="PF00808"/>
    </source>
</evidence>
<keyword evidence="2" id="KW-0805">Transcription regulation</keyword>
<dbReference type="InterPro" id="IPR003958">
    <property type="entry name" value="CBFA_NFYB_domain"/>
</dbReference>
<evidence type="ECO:0000256" key="2">
    <source>
        <dbReference type="ARBA" id="ARBA00023015"/>
    </source>
</evidence>
<dbReference type="EnsemblPlants" id="AUR62036460-RA">
    <property type="protein sequence ID" value="AUR62036460-RA:cds"/>
    <property type="gene ID" value="AUR62036460"/>
</dbReference>
<reference evidence="6" key="1">
    <citation type="journal article" date="2017" name="Nature">
        <title>The genome of Chenopodium quinoa.</title>
        <authorList>
            <person name="Jarvis D.E."/>
            <person name="Ho Y.S."/>
            <person name="Lightfoot D.J."/>
            <person name="Schmoeckel S.M."/>
            <person name="Li B."/>
            <person name="Borm T.J.A."/>
            <person name="Ohyanagi H."/>
            <person name="Mineta K."/>
            <person name="Michell C.T."/>
            <person name="Saber N."/>
            <person name="Kharbatia N.M."/>
            <person name="Rupper R.R."/>
            <person name="Sharp A.R."/>
            <person name="Dally N."/>
            <person name="Boughton B.A."/>
            <person name="Woo Y.H."/>
            <person name="Gao G."/>
            <person name="Schijlen E.G.W.M."/>
            <person name="Guo X."/>
            <person name="Momin A.A."/>
            <person name="Negrao S."/>
            <person name="Al-Babili S."/>
            <person name="Gehring C."/>
            <person name="Roessner U."/>
            <person name="Jung C."/>
            <person name="Murphy K."/>
            <person name="Arold S.T."/>
            <person name="Gojobori T."/>
            <person name="van der Linden C.G."/>
            <person name="van Loo E.N."/>
            <person name="Jellen E.N."/>
            <person name="Maughan P.J."/>
            <person name="Tester M."/>
        </authorList>
    </citation>
    <scope>NUCLEOTIDE SEQUENCE [LARGE SCALE GENOMIC DNA]</scope>
    <source>
        <strain evidence="6">cv. PI 614886</strain>
    </source>
</reference>
<evidence type="ECO:0000256" key="3">
    <source>
        <dbReference type="ARBA" id="ARBA00023163"/>
    </source>
</evidence>
<dbReference type="PANTHER" id="PTHR11064">
    <property type="entry name" value="CCAAT-BINDING TRANSCRIPTION FACTOR-RELATED"/>
    <property type="match status" value="1"/>
</dbReference>
<evidence type="ECO:0000256" key="4">
    <source>
        <dbReference type="SAM" id="MobiDB-lite"/>
    </source>
</evidence>
<evidence type="ECO:0000313" key="6">
    <source>
        <dbReference type="EnsemblPlants" id="AUR62036460-RA:cds"/>
    </source>
</evidence>
<dbReference type="Proteomes" id="UP000596660">
    <property type="component" value="Unplaced"/>
</dbReference>
<organism evidence="6 7">
    <name type="scientific">Chenopodium quinoa</name>
    <name type="common">Quinoa</name>
    <dbReference type="NCBI Taxonomy" id="63459"/>
    <lineage>
        <taxon>Eukaryota</taxon>
        <taxon>Viridiplantae</taxon>
        <taxon>Streptophyta</taxon>
        <taxon>Embryophyta</taxon>
        <taxon>Tracheophyta</taxon>
        <taxon>Spermatophyta</taxon>
        <taxon>Magnoliopsida</taxon>
        <taxon>eudicotyledons</taxon>
        <taxon>Gunneridae</taxon>
        <taxon>Pentapetalae</taxon>
        <taxon>Caryophyllales</taxon>
        <taxon>Chenopodiaceae</taxon>
        <taxon>Chenopodioideae</taxon>
        <taxon>Atripliceae</taxon>
        <taxon>Chenopodium</taxon>
    </lineage>
</organism>
<reference evidence="6" key="2">
    <citation type="submission" date="2021-03" db="UniProtKB">
        <authorList>
            <consortium name="EnsemblPlants"/>
        </authorList>
    </citation>
    <scope>IDENTIFICATION</scope>
</reference>
<dbReference type="InterPro" id="IPR009072">
    <property type="entry name" value="Histone-fold"/>
</dbReference>
<feature type="compositionally biased region" description="Polar residues" evidence="4">
    <location>
        <begin position="1"/>
        <end position="11"/>
    </location>
</feature>
<protein>
    <recommendedName>
        <fullName evidence="5">Transcription factor CBF/NF-Y/archaeal histone domain-containing protein</fullName>
    </recommendedName>
</protein>
<dbReference type="GO" id="GO:0046982">
    <property type="term" value="F:protein heterodimerization activity"/>
    <property type="evidence" value="ECO:0007669"/>
    <property type="project" value="InterPro"/>
</dbReference>
<dbReference type="CDD" id="cd22907">
    <property type="entry name" value="HFD_NFYB"/>
    <property type="match status" value="1"/>
</dbReference>
<dbReference type="GO" id="GO:0016602">
    <property type="term" value="C:CCAAT-binding factor complex"/>
    <property type="evidence" value="ECO:0007669"/>
    <property type="project" value="InterPro"/>
</dbReference>